<keyword evidence="3" id="KW-1185">Reference proteome</keyword>
<sequence length="108" mass="12132">MEQFNPLIKERRAAPRSLSSIPAYLLLPTGGWARGVMKNFSRAGLFLQTRTPAECSLLGQSTAVVFAIEHGNLVRLLRYRVVIRRESQHGYGLEFGRSLWSTAIFPQA</sequence>
<dbReference type="Pfam" id="PF07238">
    <property type="entry name" value="PilZ"/>
    <property type="match status" value="1"/>
</dbReference>
<evidence type="ECO:0000259" key="1">
    <source>
        <dbReference type="Pfam" id="PF07238"/>
    </source>
</evidence>
<name>A0ABM9NLC1_9GAMM</name>
<dbReference type="InterPro" id="IPR009875">
    <property type="entry name" value="PilZ_domain"/>
</dbReference>
<accession>A0ABM9NLC1</accession>
<dbReference type="SUPFAM" id="SSF141371">
    <property type="entry name" value="PilZ domain-like"/>
    <property type="match status" value="1"/>
</dbReference>
<proteinExistence type="predicted"/>
<dbReference type="EMBL" id="OZ026884">
    <property type="protein sequence ID" value="CAL1241440.1"/>
    <property type="molecule type" value="Genomic_DNA"/>
</dbReference>
<organism evidence="2 3">
    <name type="scientific">Candidatus Methylocalor cossyra</name>
    <dbReference type="NCBI Taxonomy" id="3108543"/>
    <lineage>
        <taxon>Bacteria</taxon>
        <taxon>Pseudomonadati</taxon>
        <taxon>Pseudomonadota</taxon>
        <taxon>Gammaproteobacteria</taxon>
        <taxon>Methylococcales</taxon>
        <taxon>Methylococcaceae</taxon>
        <taxon>Candidatus Methylocalor</taxon>
    </lineage>
</organism>
<feature type="domain" description="PilZ" evidence="1">
    <location>
        <begin position="10"/>
        <end position="95"/>
    </location>
</feature>
<evidence type="ECO:0000313" key="2">
    <source>
        <dbReference type="EMBL" id="CAL1241440.1"/>
    </source>
</evidence>
<evidence type="ECO:0000313" key="3">
    <source>
        <dbReference type="Proteomes" id="UP001497493"/>
    </source>
</evidence>
<gene>
    <name evidence="2" type="ORF">MECH1_V1_2664</name>
</gene>
<reference evidence="2 3" key="1">
    <citation type="submission" date="2024-04" db="EMBL/GenBank/DDBJ databases">
        <authorList>
            <person name="Cremers G."/>
        </authorList>
    </citation>
    <scope>NUCLEOTIDE SEQUENCE [LARGE SCALE GENOMIC DNA]</scope>
    <source>
        <strain evidence="2">MeCH1-AG</strain>
    </source>
</reference>
<dbReference type="Proteomes" id="UP001497493">
    <property type="component" value="Chromosome"/>
</dbReference>
<dbReference type="Gene3D" id="2.40.10.220">
    <property type="entry name" value="predicted glycosyltransferase like domains"/>
    <property type="match status" value="1"/>
</dbReference>
<protein>
    <submittedName>
        <fullName evidence="2">PilZ domain-containing protein</fullName>
    </submittedName>
</protein>
<dbReference type="RefSeq" id="WP_348757959.1">
    <property type="nucleotide sequence ID" value="NZ_OZ026884.1"/>
</dbReference>